<organism evidence="1">
    <name type="scientific">Arundo donax</name>
    <name type="common">Giant reed</name>
    <name type="synonym">Donax arundinaceus</name>
    <dbReference type="NCBI Taxonomy" id="35708"/>
    <lineage>
        <taxon>Eukaryota</taxon>
        <taxon>Viridiplantae</taxon>
        <taxon>Streptophyta</taxon>
        <taxon>Embryophyta</taxon>
        <taxon>Tracheophyta</taxon>
        <taxon>Spermatophyta</taxon>
        <taxon>Magnoliopsida</taxon>
        <taxon>Liliopsida</taxon>
        <taxon>Poales</taxon>
        <taxon>Poaceae</taxon>
        <taxon>PACMAD clade</taxon>
        <taxon>Arundinoideae</taxon>
        <taxon>Arundineae</taxon>
        <taxon>Arundo</taxon>
    </lineage>
</organism>
<evidence type="ECO:0000313" key="1">
    <source>
        <dbReference type="EMBL" id="JAE13325.1"/>
    </source>
</evidence>
<protein>
    <submittedName>
        <fullName evidence="1">TIDP3438</fullName>
    </submittedName>
</protein>
<dbReference type="EMBL" id="GBRH01184571">
    <property type="protein sequence ID" value="JAE13325.1"/>
    <property type="molecule type" value="Transcribed_RNA"/>
</dbReference>
<accession>A0A0A9FJW7</accession>
<name>A0A0A9FJW7_ARUDO</name>
<dbReference type="AlphaFoldDB" id="A0A0A9FJW7"/>
<reference evidence="1" key="1">
    <citation type="submission" date="2014-09" db="EMBL/GenBank/DDBJ databases">
        <authorList>
            <person name="Magalhaes I.L.F."/>
            <person name="Oliveira U."/>
            <person name="Santos F.R."/>
            <person name="Vidigal T.H.D.A."/>
            <person name="Brescovit A.D."/>
            <person name="Santos A.J."/>
        </authorList>
    </citation>
    <scope>NUCLEOTIDE SEQUENCE</scope>
    <source>
        <tissue evidence="1">Shoot tissue taken approximately 20 cm above the soil surface</tissue>
    </source>
</reference>
<sequence>MSHMHACVQKEPILSCCKRRFTGMHSCKINLPSITCSVACRHISLTIGYSSPHSLQRTNLATNFNHNIFPPNLIQLII</sequence>
<reference evidence="1" key="2">
    <citation type="journal article" date="2015" name="Data Brief">
        <title>Shoot transcriptome of the giant reed, Arundo donax.</title>
        <authorList>
            <person name="Barrero R.A."/>
            <person name="Guerrero F.D."/>
            <person name="Moolhuijzen P."/>
            <person name="Goolsby J.A."/>
            <person name="Tidwell J."/>
            <person name="Bellgard S.E."/>
            <person name="Bellgard M.I."/>
        </authorList>
    </citation>
    <scope>NUCLEOTIDE SEQUENCE</scope>
    <source>
        <tissue evidence="1">Shoot tissue taken approximately 20 cm above the soil surface</tissue>
    </source>
</reference>
<proteinExistence type="predicted"/>